<evidence type="ECO:0000256" key="1">
    <source>
        <dbReference type="SAM" id="Phobius"/>
    </source>
</evidence>
<evidence type="ECO:0000313" key="2">
    <source>
        <dbReference type="EMBL" id="GDY30181.1"/>
    </source>
</evidence>
<dbReference type="RefSeq" id="WP_137813310.1">
    <property type="nucleotide sequence ID" value="NZ_BJFL01000006.1"/>
</dbReference>
<feature type="transmembrane region" description="Helical" evidence="1">
    <location>
        <begin position="39"/>
        <end position="63"/>
    </location>
</feature>
<dbReference type="AlphaFoldDB" id="A0A4D4J128"/>
<protein>
    <submittedName>
        <fullName evidence="2">Uncharacterized protein</fullName>
    </submittedName>
</protein>
<reference evidence="3" key="1">
    <citation type="submission" date="2019-04" db="EMBL/GenBank/DDBJ databases">
        <title>Draft genome sequence of Pseudonocardiaceae bacterium SL3-2-4.</title>
        <authorList>
            <person name="Ningsih F."/>
            <person name="Yokota A."/>
            <person name="Sakai Y."/>
            <person name="Nanatani K."/>
            <person name="Yabe S."/>
            <person name="Oetari A."/>
            <person name="Sjamsuridzal W."/>
        </authorList>
    </citation>
    <scope>NUCLEOTIDE SEQUENCE [LARGE SCALE GENOMIC DNA]</scope>
    <source>
        <strain evidence="3">SL3-2-4</strain>
    </source>
</reference>
<gene>
    <name evidence="2" type="ORF">GTS_18140</name>
</gene>
<organism evidence="2 3">
    <name type="scientific">Gandjariella thermophila</name>
    <dbReference type="NCBI Taxonomy" id="1931992"/>
    <lineage>
        <taxon>Bacteria</taxon>
        <taxon>Bacillati</taxon>
        <taxon>Actinomycetota</taxon>
        <taxon>Actinomycetes</taxon>
        <taxon>Pseudonocardiales</taxon>
        <taxon>Pseudonocardiaceae</taxon>
        <taxon>Gandjariella</taxon>
    </lineage>
</organism>
<proteinExistence type="predicted"/>
<keyword evidence="1" id="KW-0812">Transmembrane</keyword>
<keyword evidence="3" id="KW-1185">Reference proteome</keyword>
<evidence type="ECO:0000313" key="3">
    <source>
        <dbReference type="Proteomes" id="UP000298860"/>
    </source>
</evidence>
<feature type="transmembrane region" description="Helical" evidence="1">
    <location>
        <begin position="9"/>
        <end position="33"/>
    </location>
</feature>
<name>A0A4D4J128_9PSEU</name>
<dbReference type="EMBL" id="BJFL01000006">
    <property type="protein sequence ID" value="GDY30181.1"/>
    <property type="molecule type" value="Genomic_DNA"/>
</dbReference>
<accession>A0A4D4J128</accession>
<keyword evidence="1" id="KW-1133">Transmembrane helix</keyword>
<keyword evidence="1" id="KW-0472">Membrane</keyword>
<sequence>MAMPTSRSAFLPVAVAVFAAGLVAVLAVLALFASGRHDLPVWLSACAMLTPVGLALGVVGAVLDGRRR</sequence>
<dbReference type="Proteomes" id="UP000298860">
    <property type="component" value="Unassembled WGS sequence"/>
</dbReference>
<comment type="caution">
    <text evidence="2">The sequence shown here is derived from an EMBL/GenBank/DDBJ whole genome shotgun (WGS) entry which is preliminary data.</text>
</comment>